<dbReference type="KEGG" id="nmo:Nmlp_2899"/>
<comment type="similarity">
    <text evidence="1">Belongs to the universal stress protein A family.</text>
</comment>
<dbReference type="EMBL" id="HF582854">
    <property type="protein sequence ID" value="CCQ37050.1"/>
    <property type="molecule type" value="Genomic_DNA"/>
</dbReference>
<feature type="domain" description="UspA" evidence="2">
    <location>
        <begin position="151"/>
        <end position="282"/>
    </location>
</feature>
<keyword evidence="4" id="KW-1185">Reference proteome</keyword>
<organism evidence="3 4">
    <name type="scientific">Natronomonas moolapensis (strain DSM 18674 / CECT 7526 / JCM 14361 / 8.8.11)</name>
    <dbReference type="NCBI Taxonomy" id="268739"/>
    <lineage>
        <taxon>Archaea</taxon>
        <taxon>Methanobacteriati</taxon>
        <taxon>Methanobacteriota</taxon>
        <taxon>Stenosarchaea group</taxon>
        <taxon>Halobacteria</taxon>
        <taxon>Halobacteriales</taxon>
        <taxon>Natronomonadaceae</taxon>
        <taxon>Natronomonas</taxon>
    </lineage>
</organism>
<dbReference type="OrthoDB" id="105697at2157"/>
<dbReference type="Pfam" id="PF00582">
    <property type="entry name" value="Usp"/>
    <property type="match status" value="2"/>
</dbReference>
<dbReference type="InterPro" id="IPR014729">
    <property type="entry name" value="Rossmann-like_a/b/a_fold"/>
</dbReference>
<dbReference type="eggNOG" id="arCOG00449">
    <property type="taxonomic scope" value="Archaea"/>
</dbReference>
<protein>
    <submittedName>
        <fullName evidence="3">UspA domain protein</fullName>
    </submittedName>
</protein>
<reference evidence="3 4" key="1">
    <citation type="journal article" date="2013" name="Genome Announc.">
        <title>Genome of the haloarchaeon Natronomonas moolapensis, a neutrophilic member of a previously haloalkaliphilic genus.</title>
        <authorList>
            <person name="Dyall-Smith M.L."/>
            <person name="Pfeiffer F."/>
            <person name="Oberwinkler T."/>
            <person name="Klee K."/>
            <person name="Rampp M."/>
            <person name="Palm P."/>
            <person name="Gross K."/>
            <person name="Schuster S.C."/>
            <person name="Oesterhelt D."/>
        </authorList>
    </citation>
    <scope>NUCLEOTIDE SEQUENCE [LARGE SCALE GENOMIC DNA]</scope>
    <source>
        <strain evidence="4">DSM 18674 / JCM 14361 / 8.8.11</strain>
    </source>
</reference>
<dbReference type="CDD" id="cd00293">
    <property type="entry name" value="USP-like"/>
    <property type="match status" value="2"/>
</dbReference>
<proteinExistence type="inferred from homology"/>
<accession>M1Y3H4</accession>
<name>M1Y3H4_NATM8</name>
<evidence type="ECO:0000259" key="2">
    <source>
        <dbReference type="Pfam" id="PF00582"/>
    </source>
</evidence>
<dbReference type="AlphaFoldDB" id="M1Y3H4"/>
<dbReference type="Gene3D" id="3.40.50.620">
    <property type="entry name" value="HUPs"/>
    <property type="match status" value="2"/>
</dbReference>
<dbReference type="HOGENOM" id="CLU_049301_2_1_2"/>
<dbReference type="PRINTS" id="PR01438">
    <property type="entry name" value="UNVRSLSTRESS"/>
</dbReference>
<dbReference type="Proteomes" id="UP000011867">
    <property type="component" value="Chromosome"/>
</dbReference>
<dbReference type="STRING" id="268739.Nmlp_2899"/>
<dbReference type="RefSeq" id="WP_015409812.1">
    <property type="nucleotide sequence ID" value="NC_020388.1"/>
</dbReference>
<feature type="domain" description="UspA" evidence="2">
    <location>
        <begin position="1"/>
        <end position="135"/>
    </location>
</feature>
<dbReference type="InterPro" id="IPR006016">
    <property type="entry name" value="UspA"/>
</dbReference>
<sequence length="288" mass="29846">MFDRILFPTDGSEGADAVFDRVLDVAETHAATVHVLNVADTAHDSVTRIQGEIVDVLEREGETVVEAAAQRATGRGIPAVTDVVQGGVAATVDAYTEEYGIDLIAMPTRGRTGLERLLLGSTTDRVLRRSSVPVLTLDPADDSVTYPARGVLVPTDGSAGAEAALELSVELAAGTGATLHVLCVADESDPAVGSPTDAGDRPASELVDAATSVAEDAGVGSVVGATETASSIRRAIESYVGTHDIDLVVMGARGRRGLERRLLGSVTERTVRSASVPVVTVPESHRTK</sequence>
<dbReference type="PANTHER" id="PTHR46268:SF6">
    <property type="entry name" value="UNIVERSAL STRESS PROTEIN UP12"/>
    <property type="match status" value="1"/>
</dbReference>
<evidence type="ECO:0000313" key="3">
    <source>
        <dbReference type="EMBL" id="CCQ37050.1"/>
    </source>
</evidence>
<gene>
    <name evidence="3" type="ordered locus">Nmlp_2899</name>
</gene>
<evidence type="ECO:0000313" key="4">
    <source>
        <dbReference type="Proteomes" id="UP000011867"/>
    </source>
</evidence>
<dbReference type="SUPFAM" id="SSF52402">
    <property type="entry name" value="Adenine nucleotide alpha hydrolases-like"/>
    <property type="match status" value="2"/>
</dbReference>
<evidence type="ECO:0000256" key="1">
    <source>
        <dbReference type="ARBA" id="ARBA00008791"/>
    </source>
</evidence>
<dbReference type="InterPro" id="IPR006015">
    <property type="entry name" value="Universal_stress_UspA"/>
</dbReference>
<dbReference type="GeneID" id="14652367"/>
<dbReference type="PANTHER" id="PTHR46268">
    <property type="entry name" value="STRESS RESPONSE PROTEIN NHAX"/>
    <property type="match status" value="1"/>
</dbReference>